<name>A0A8T0ZNC2_9STRA</name>
<dbReference type="Proteomes" id="UP000760860">
    <property type="component" value="Unassembled WGS sequence"/>
</dbReference>
<proteinExistence type="predicted"/>
<dbReference type="Proteomes" id="UP000697107">
    <property type="component" value="Unassembled WGS sequence"/>
</dbReference>
<evidence type="ECO:0000313" key="2">
    <source>
        <dbReference type="EMBL" id="KAG2925789.1"/>
    </source>
</evidence>
<dbReference type="EMBL" id="RCMV01000386">
    <property type="protein sequence ID" value="KAG3218043.1"/>
    <property type="molecule type" value="Genomic_DNA"/>
</dbReference>
<gene>
    <name evidence="1" type="ORF">PC113_g5073</name>
    <name evidence="2" type="ORF">PC115_g8090</name>
    <name evidence="3" type="ORF">PC118_g13138</name>
    <name evidence="4" type="ORF">PC129_g11141</name>
</gene>
<evidence type="ECO:0000313" key="1">
    <source>
        <dbReference type="EMBL" id="KAG2863876.1"/>
    </source>
</evidence>
<evidence type="ECO:0000313" key="3">
    <source>
        <dbReference type="EMBL" id="KAG2976975.1"/>
    </source>
</evidence>
<dbReference type="EMBL" id="RCMI01000204">
    <property type="protein sequence ID" value="KAG2925789.1"/>
    <property type="molecule type" value="Genomic_DNA"/>
</dbReference>
<dbReference type="EMBL" id="RCMG01000094">
    <property type="protein sequence ID" value="KAG2863876.1"/>
    <property type="molecule type" value="Genomic_DNA"/>
</dbReference>
<protein>
    <submittedName>
        <fullName evidence="1">Uncharacterized protein</fullName>
    </submittedName>
</protein>
<dbReference type="Proteomes" id="UP000774804">
    <property type="component" value="Unassembled WGS sequence"/>
</dbReference>
<comment type="caution">
    <text evidence="1">The sequence shown here is derived from an EMBL/GenBank/DDBJ whole genome shotgun (WGS) entry which is preliminary data.</text>
</comment>
<dbReference type="AlphaFoldDB" id="A0A8T0ZNC2"/>
<dbReference type="Proteomes" id="UP000735874">
    <property type="component" value="Unassembled WGS sequence"/>
</dbReference>
<accession>A0A8T0ZNC2</accession>
<dbReference type="EMBL" id="RCML01000441">
    <property type="protein sequence ID" value="KAG2976975.1"/>
    <property type="molecule type" value="Genomic_DNA"/>
</dbReference>
<reference evidence="1" key="1">
    <citation type="submission" date="2018-10" db="EMBL/GenBank/DDBJ databases">
        <title>Effector identification in a new, highly contiguous assembly of the strawberry crown rot pathogen Phytophthora cactorum.</title>
        <authorList>
            <person name="Armitage A.D."/>
            <person name="Nellist C.F."/>
            <person name="Bates H."/>
            <person name="Vickerstaff R.J."/>
            <person name="Harrison R.J."/>
        </authorList>
    </citation>
    <scope>NUCLEOTIDE SEQUENCE</scope>
    <source>
        <strain evidence="1">15-7</strain>
        <strain evidence="2">4032</strain>
        <strain evidence="3">P415</strain>
        <strain evidence="4">P421</strain>
    </source>
</reference>
<evidence type="ECO:0000313" key="5">
    <source>
        <dbReference type="Proteomes" id="UP000735874"/>
    </source>
</evidence>
<organism evidence="1 5">
    <name type="scientific">Phytophthora cactorum</name>
    <dbReference type="NCBI Taxonomy" id="29920"/>
    <lineage>
        <taxon>Eukaryota</taxon>
        <taxon>Sar</taxon>
        <taxon>Stramenopiles</taxon>
        <taxon>Oomycota</taxon>
        <taxon>Peronosporomycetes</taxon>
        <taxon>Peronosporales</taxon>
        <taxon>Peronosporaceae</taxon>
        <taxon>Phytophthora</taxon>
    </lineage>
</organism>
<sequence length="59" mass="6544">MVASETFRVSGLKIDVVQCKSSKHLHKLYTAFRVAQDEAGNTTEKPLKEPLCYATMGDV</sequence>
<evidence type="ECO:0000313" key="4">
    <source>
        <dbReference type="EMBL" id="KAG3218043.1"/>
    </source>
</evidence>